<dbReference type="WBParaSite" id="PSAMB.scaffold4528size14325.g24546.t1">
    <property type="protein sequence ID" value="PSAMB.scaffold4528size14325.g24546.t1"/>
    <property type="gene ID" value="PSAMB.scaffold4528size14325.g24546"/>
</dbReference>
<evidence type="ECO:0000313" key="1">
    <source>
        <dbReference type="Proteomes" id="UP000887566"/>
    </source>
</evidence>
<accession>A0A914WLV9</accession>
<evidence type="ECO:0000313" key="2">
    <source>
        <dbReference type="WBParaSite" id="PSAMB.scaffold4528size14325.g24546.t1"/>
    </source>
</evidence>
<protein>
    <submittedName>
        <fullName evidence="2">Uncharacterized protein</fullName>
    </submittedName>
</protein>
<dbReference type="AlphaFoldDB" id="A0A914WLV9"/>
<organism evidence="1 2">
    <name type="scientific">Plectus sambesii</name>
    <dbReference type="NCBI Taxonomy" id="2011161"/>
    <lineage>
        <taxon>Eukaryota</taxon>
        <taxon>Metazoa</taxon>
        <taxon>Ecdysozoa</taxon>
        <taxon>Nematoda</taxon>
        <taxon>Chromadorea</taxon>
        <taxon>Plectida</taxon>
        <taxon>Plectina</taxon>
        <taxon>Plectoidea</taxon>
        <taxon>Plectidae</taxon>
        <taxon>Plectus</taxon>
    </lineage>
</organism>
<keyword evidence="1" id="KW-1185">Reference proteome</keyword>
<dbReference type="Proteomes" id="UP000887566">
    <property type="component" value="Unplaced"/>
</dbReference>
<proteinExistence type="predicted"/>
<sequence>MDSSVSCQISNIKQPEFDRKLNYESLFDQSMRLLETPLDPLQLHQTYPNVWLSLRSLKAKWQLEQRHASLALPTTSMNTTKSPLSQRDIYDLREKFQRFYSYLLRFSDAGSAQQMLIKDSMIIEWPTSVDSHDSDQSNDYGQPNTTLVDRAPLLFISHSGNSTGVRRKYPTVQLRILALNQNTAPAAVQCRARIVRESVNRMEVEKYGKWQPAGKLMKVIKDGHKEHPNLSYEEDNEGLIANCGQLLTSPLQFDNSGTLVVQFSEISIDASDRRADSSLVRYRVEMHCRLMFANGVEIENTVLSNPFLIAASDEPNTAVLGDMAWEIMTATGVNPPVPPHLQRVCWGDLRNFLRHSVQWQLPQARALDDEELLHLQCMLFLPLAVDHRDLNELESYFFGPGNERNNIDKIGIKKIKYRLLREFVCDYVEIDANHFLKEKCISMKDGQTALKHSVWEWLSDAIEMIVDRDPAHLICKDSNPQTKKRNKSSMMLKLFNDKLITMSGRDRVWKVYKSLCLYDQKNERPPTKAILIHFCDKLAGHLTLHYSNIKTDEKPTYGDVSTVYLRAYDGGLAGMLMQATWPSKFDRLVKFNSEEQVQIKYGKERA</sequence>
<name>A0A914WLV9_9BILA</name>
<reference evidence="2" key="1">
    <citation type="submission" date="2022-11" db="UniProtKB">
        <authorList>
            <consortium name="WormBaseParasite"/>
        </authorList>
    </citation>
    <scope>IDENTIFICATION</scope>
</reference>